<name>A0A317DW61_9PROT</name>
<dbReference type="InterPro" id="IPR007372">
    <property type="entry name" value="Lipid/polyisoprenoid-bd_YceI"/>
</dbReference>
<comment type="caution">
    <text evidence="3">The sequence shown here is derived from an EMBL/GenBank/DDBJ whole genome shotgun (WGS) entry which is preliminary data.</text>
</comment>
<evidence type="ECO:0000256" key="1">
    <source>
        <dbReference type="SAM" id="SignalP"/>
    </source>
</evidence>
<keyword evidence="1" id="KW-0732">Signal</keyword>
<proteinExistence type="predicted"/>
<dbReference type="OrthoDB" id="9811006at2"/>
<gene>
    <name evidence="3" type="ORF">DKG74_19860</name>
</gene>
<keyword evidence="4" id="KW-1185">Reference proteome</keyword>
<dbReference type="SMART" id="SM00867">
    <property type="entry name" value="YceI"/>
    <property type="match status" value="1"/>
</dbReference>
<dbReference type="Gene3D" id="2.40.128.110">
    <property type="entry name" value="Lipid/polyisoprenoid-binding, YceI-like"/>
    <property type="match status" value="1"/>
</dbReference>
<dbReference type="SUPFAM" id="SSF101874">
    <property type="entry name" value="YceI-like"/>
    <property type="match status" value="1"/>
</dbReference>
<dbReference type="InterPro" id="IPR036761">
    <property type="entry name" value="TTHA0802/YceI-like_sf"/>
</dbReference>
<feature type="domain" description="Lipid/polyisoprenoid-binding YceI-like" evidence="2">
    <location>
        <begin position="25"/>
        <end position="189"/>
    </location>
</feature>
<protein>
    <recommendedName>
        <fullName evidence="2">Lipid/polyisoprenoid-binding YceI-like domain-containing protein</fullName>
    </recommendedName>
</protein>
<accession>A0A317DW61</accession>
<dbReference type="Proteomes" id="UP000245461">
    <property type="component" value="Unassembled WGS sequence"/>
</dbReference>
<dbReference type="EMBL" id="QGLE01000017">
    <property type="protein sequence ID" value="PWR18106.1"/>
    <property type="molecule type" value="Genomic_DNA"/>
</dbReference>
<dbReference type="RefSeq" id="WP_109907925.1">
    <property type="nucleotide sequence ID" value="NZ_QGLE01000017.1"/>
</dbReference>
<dbReference type="PANTHER" id="PTHR34406">
    <property type="entry name" value="PROTEIN YCEI"/>
    <property type="match status" value="1"/>
</dbReference>
<dbReference type="Pfam" id="PF04264">
    <property type="entry name" value="YceI"/>
    <property type="match status" value="1"/>
</dbReference>
<feature type="chain" id="PRO_5016408743" description="Lipid/polyisoprenoid-binding YceI-like domain-containing protein" evidence="1">
    <location>
        <begin position="23"/>
        <end position="194"/>
    </location>
</feature>
<evidence type="ECO:0000313" key="3">
    <source>
        <dbReference type="EMBL" id="PWR18106.1"/>
    </source>
</evidence>
<organism evidence="3 4">
    <name type="scientific">Zavarzinia aquatilis</name>
    <dbReference type="NCBI Taxonomy" id="2211142"/>
    <lineage>
        <taxon>Bacteria</taxon>
        <taxon>Pseudomonadati</taxon>
        <taxon>Pseudomonadota</taxon>
        <taxon>Alphaproteobacteria</taxon>
        <taxon>Rhodospirillales</taxon>
        <taxon>Zavarziniaceae</taxon>
        <taxon>Zavarzinia</taxon>
    </lineage>
</organism>
<evidence type="ECO:0000313" key="4">
    <source>
        <dbReference type="Proteomes" id="UP000245461"/>
    </source>
</evidence>
<dbReference type="AlphaFoldDB" id="A0A317DW61"/>
<reference evidence="3 4" key="1">
    <citation type="submission" date="2018-05" db="EMBL/GenBank/DDBJ databases">
        <title>Zavarzinia sp. HR-AS.</title>
        <authorList>
            <person name="Lee Y."/>
            <person name="Jeon C.O."/>
        </authorList>
    </citation>
    <scope>NUCLEOTIDE SEQUENCE [LARGE SCALE GENOMIC DNA]</scope>
    <source>
        <strain evidence="3 4">HR-AS</strain>
    </source>
</reference>
<sequence>MHRHLAGLLAAAGIGIATPAMAGDLYRIQPGTTTIGFSVDHLGLFSTEGSFGRFEGNLLLDLTDPSDSRVEVRVDTTSVSVPSDLAEDKLRSADYFDPARFPQMRFKAVSVKDLGNDRVEITGDLTIRDVTRREVLQAALTGRRTDPETKAEVADFVASGTVERADFGMTADQDFVSNDVQLNISAHIQLSPGG</sequence>
<evidence type="ECO:0000259" key="2">
    <source>
        <dbReference type="SMART" id="SM00867"/>
    </source>
</evidence>
<dbReference type="PANTHER" id="PTHR34406:SF1">
    <property type="entry name" value="PROTEIN YCEI"/>
    <property type="match status" value="1"/>
</dbReference>
<feature type="signal peptide" evidence="1">
    <location>
        <begin position="1"/>
        <end position="22"/>
    </location>
</feature>